<dbReference type="Gene3D" id="3.40.50.300">
    <property type="entry name" value="P-loop containing nucleotide triphosphate hydrolases"/>
    <property type="match status" value="2"/>
</dbReference>
<comment type="catalytic activity">
    <reaction evidence="16">
        <text>ATP + H2O = ADP + phosphate + H(+)</text>
        <dbReference type="Rhea" id="RHEA:13065"/>
        <dbReference type="ChEBI" id="CHEBI:15377"/>
        <dbReference type="ChEBI" id="CHEBI:15378"/>
        <dbReference type="ChEBI" id="CHEBI:30616"/>
        <dbReference type="ChEBI" id="CHEBI:43474"/>
        <dbReference type="ChEBI" id="CHEBI:456216"/>
        <dbReference type="EC" id="5.6.2.4"/>
    </reaction>
</comment>
<dbReference type="Gene3D" id="3.30.730.10">
    <property type="entry name" value="AP2/ERF domain"/>
    <property type="match status" value="1"/>
</dbReference>
<dbReference type="NCBIfam" id="TIGR00603">
    <property type="entry name" value="rad25"/>
    <property type="match status" value="1"/>
</dbReference>
<evidence type="ECO:0000256" key="9">
    <source>
        <dbReference type="ARBA" id="ARBA00023125"/>
    </source>
</evidence>
<keyword evidence="4" id="KW-0227">DNA damage</keyword>
<dbReference type="GO" id="GO:0003677">
    <property type="term" value="F:DNA binding"/>
    <property type="evidence" value="ECO:0007669"/>
    <property type="project" value="UniProtKB-KW"/>
</dbReference>
<feature type="region of interest" description="Disordered" evidence="18">
    <location>
        <begin position="34"/>
        <end position="53"/>
    </location>
</feature>
<keyword evidence="13" id="KW-0539">Nucleus</keyword>
<accession>A0A834WLY8</accession>
<feature type="domain" description="AP2/ERF" evidence="19">
    <location>
        <begin position="846"/>
        <end position="904"/>
    </location>
</feature>
<keyword evidence="5" id="KW-0378">Hydrolase</keyword>
<dbReference type="EC" id="5.6.2.4" evidence="15"/>
<comment type="similarity">
    <text evidence="2">Belongs to the helicase family. RAD25/XPB subfamily.</text>
</comment>
<organism evidence="22 23">
    <name type="scientific">Senna tora</name>
    <dbReference type="NCBI Taxonomy" id="362788"/>
    <lineage>
        <taxon>Eukaryota</taxon>
        <taxon>Viridiplantae</taxon>
        <taxon>Streptophyta</taxon>
        <taxon>Embryophyta</taxon>
        <taxon>Tracheophyta</taxon>
        <taxon>Spermatophyta</taxon>
        <taxon>Magnoliopsida</taxon>
        <taxon>eudicotyledons</taxon>
        <taxon>Gunneridae</taxon>
        <taxon>Pentapetalae</taxon>
        <taxon>rosids</taxon>
        <taxon>fabids</taxon>
        <taxon>Fabales</taxon>
        <taxon>Fabaceae</taxon>
        <taxon>Caesalpinioideae</taxon>
        <taxon>Cassia clade</taxon>
        <taxon>Senna</taxon>
    </lineage>
</organism>
<evidence type="ECO:0000256" key="2">
    <source>
        <dbReference type="ARBA" id="ARBA00006637"/>
    </source>
</evidence>
<dbReference type="FunFam" id="3.40.50.300:FF:000117">
    <property type="entry name" value="Putative DNA repair helicase rad25"/>
    <property type="match status" value="1"/>
</dbReference>
<dbReference type="CDD" id="cd18789">
    <property type="entry name" value="SF2_C_XPB"/>
    <property type="match status" value="1"/>
</dbReference>
<dbReference type="InterPro" id="IPR014001">
    <property type="entry name" value="Helicase_ATP-bd"/>
</dbReference>
<evidence type="ECO:0000256" key="17">
    <source>
        <dbReference type="ARBA" id="ARBA00065951"/>
    </source>
</evidence>
<feature type="domain" description="Helicase C-terminal" evidence="21">
    <location>
        <begin position="534"/>
        <end position="680"/>
    </location>
</feature>
<evidence type="ECO:0000256" key="5">
    <source>
        <dbReference type="ARBA" id="ARBA00022801"/>
    </source>
</evidence>
<dbReference type="GO" id="GO:0005675">
    <property type="term" value="C:transcription factor TFIIH holo complex"/>
    <property type="evidence" value="ECO:0007669"/>
    <property type="project" value="TreeGrafter"/>
</dbReference>
<keyword evidence="9" id="KW-0238">DNA-binding</keyword>
<keyword evidence="11" id="KW-0234">DNA repair</keyword>
<evidence type="ECO:0000256" key="16">
    <source>
        <dbReference type="ARBA" id="ARBA00048988"/>
    </source>
</evidence>
<dbReference type="GO" id="GO:0006289">
    <property type="term" value="P:nucleotide-excision repair"/>
    <property type="evidence" value="ECO:0007669"/>
    <property type="project" value="InterPro"/>
</dbReference>
<dbReference type="InterPro" id="IPR027417">
    <property type="entry name" value="P-loop_NTPase"/>
</dbReference>
<evidence type="ECO:0000256" key="18">
    <source>
        <dbReference type="SAM" id="MobiDB-lite"/>
    </source>
</evidence>
<sequence length="1000" mass="113104">MHRVDCLIAYLYSTCSSQQFRSWDMDTDDPRKGFVDDDDAFTGNDGYDDDGENENKLKDFSKLELKQDHTNRPLWACGNGRIFLETFSPLYKQAYDFLIAIAEPVCRPESMHEYNLTPHSLYAAVSVGLETETIISVLNKLSKIMLPKEMIKFIKDSTANYGKVKLVLKKNRYFIESPFPEVLKTLLRDEVISRARITSEGANGDGFTISKAAGDNISTHDELLNEAEVAAAAEEKETHAFEIDSSQVENVKQRCLPNQLNYPMLEEYDFRNDTINPDLDMELKPQAQPRPYQEKSLSKMFGNGRARSGIIVLPCGAGKSLVGVSAACRIKKSCLCLATNAVSVDQWAFQFKLWSTIRDENICRFTSDSKERFRGNAGVVVTTFNMVAFGGKRSEESEKIIEEIRNREWGLLLMDEVHVVPAHMFRKVISLTKSHCKLGLTATLVREDERITDLNFLIGPKLYEANWLDLVKGGFIANVQCAEVWCPMTKEFFAEYLKKENSKKRQTVFCFEDVLNLSLSVDQALYVMNPTKFRACEFLIRYHETQRGDKIIVFADNLFALTEYAMKLRKPMIYGATSHIERTKILQAFKTSKDVNTIFLSKVGDNSIDIPEANVIIQISSHAGSRRQEAQRLGRILRAKGKLQDRMAGGKEEYNAFFYSLVSTDTQEMYYSTKRQQFLIDQGYSFKVDCLFKFSTIVTMVSIAFCMNMLKLNSVITSLPPEDEGASLSYYYLEDQLALLGKVLSAGDDAVGLEQLEEDADDIALHNARRSAGSMSAMSGAKGMLYMEYSLLDQLTRYKLLICIIDGCPFYPHSTGRNKGQGQMKTSATPKKRAGRRVFKETRHPVYRGVRSRNNDKWVSEVRVPNDTKSRIWLGTYSTPEKAARAHDVASLALRGNSACLNFADSARRFRLPASNDAEEIRRAAAEAAESHEHQVSMGEGAGKKKKDMELEIEVEVAESVVLGMVDEPLRSPPPRLPRDDEWDDHVEDDAEVSLWSFPF</sequence>
<dbReference type="InterPro" id="IPR001161">
    <property type="entry name" value="XPB/Ssl2"/>
</dbReference>
<dbReference type="PROSITE" id="PS51192">
    <property type="entry name" value="HELICASE_ATP_BIND_1"/>
    <property type="match status" value="1"/>
</dbReference>
<dbReference type="Pfam" id="PF13625">
    <property type="entry name" value="Helicase_C_3"/>
    <property type="match status" value="1"/>
</dbReference>
<dbReference type="InterPro" id="IPR016177">
    <property type="entry name" value="DNA-bd_dom_sf"/>
</dbReference>
<dbReference type="PRINTS" id="PR00367">
    <property type="entry name" value="ETHRSPELEMNT"/>
</dbReference>
<evidence type="ECO:0000256" key="11">
    <source>
        <dbReference type="ARBA" id="ARBA00023204"/>
    </source>
</evidence>
<dbReference type="SMART" id="SM00380">
    <property type="entry name" value="AP2"/>
    <property type="match status" value="1"/>
</dbReference>
<dbReference type="PRINTS" id="PR00851">
    <property type="entry name" value="XRODRMPGMNTB"/>
</dbReference>
<dbReference type="SMART" id="SM00490">
    <property type="entry name" value="HELICc"/>
    <property type="match status" value="1"/>
</dbReference>
<comment type="catalytic activity">
    <reaction evidence="14">
        <text>Couples ATP hydrolysis with the unwinding of duplex DNA by translocating in the 3'-5' direction.</text>
        <dbReference type="EC" id="5.6.2.4"/>
    </reaction>
</comment>
<dbReference type="SMART" id="SM00487">
    <property type="entry name" value="DEXDc"/>
    <property type="match status" value="1"/>
</dbReference>
<dbReference type="GO" id="GO:0043138">
    <property type="term" value="F:3'-5' DNA helicase activity"/>
    <property type="evidence" value="ECO:0007669"/>
    <property type="project" value="UniProtKB-EC"/>
</dbReference>
<dbReference type="SUPFAM" id="SSF54171">
    <property type="entry name" value="DNA-binding domain"/>
    <property type="match status" value="1"/>
</dbReference>
<comment type="subcellular location">
    <subcellularLocation>
        <location evidence="1">Nucleus</location>
    </subcellularLocation>
</comment>
<dbReference type="PANTHER" id="PTHR11274:SF0">
    <property type="entry name" value="GENERAL TRANSCRIPTION AND DNA REPAIR FACTOR IIH HELICASE SUBUNIT XPB"/>
    <property type="match status" value="1"/>
</dbReference>
<dbReference type="Pfam" id="PF00847">
    <property type="entry name" value="AP2"/>
    <property type="match status" value="1"/>
</dbReference>
<dbReference type="PROSITE" id="PS51032">
    <property type="entry name" value="AP2_ERF"/>
    <property type="match status" value="1"/>
</dbReference>
<dbReference type="OrthoDB" id="10262986at2759"/>
<dbReference type="InterPro" id="IPR006935">
    <property type="entry name" value="Helicase/UvrB_N"/>
</dbReference>
<name>A0A834WLY8_9FABA</name>
<keyword evidence="7" id="KW-0067">ATP-binding</keyword>
<dbReference type="Pfam" id="PF04851">
    <property type="entry name" value="ResIII"/>
    <property type="match status" value="1"/>
</dbReference>
<dbReference type="InterPro" id="IPR032438">
    <property type="entry name" value="ERCC3_RAD25_C"/>
</dbReference>
<evidence type="ECO:0000259" key="19">
    <source>
        <dbReference type="PROSITE" id="PS51032"/>
    </source>
</evidence>
<reference evidence="22" key="1">
    <citation type="submission" date="2020-09" db="EMBL/GenBank/DDBJ databases">
        <title>Genome-Enabled Discovery of Anthraquinone Biosynthesis in Senna tora.</title>
        <authorList>
            <person name="Kang S.-H."/>
            <person name="Pandey R.P."/>
            <person name="Lee C.-M."/>
            <person name="Sim J.-S."/>
            <person name="Jeong J.-T."/>
            <person name="Choi B.-S."/>
            <person name="Jung M."/>
            <person name="Ginzburg D."/>
            <person name="Zhao K."/>
            <person name="Won S.Y."/>
            <person name="Oh T.-J."/>
            <person name="Yu Y."/>
            <person name="Kim N.-H."/>
            <person name="Lee O.R."/>
            <person name="Lee T.-H."/>
            <person name="Bashyal P."/>
            <person name="Kim T.-S."/>
            <person name="Lee W.-H."/>
            <person name="Kawkins C."/>
            <person name="Kim C.-K."/>
            <person name="Kim J.S."/>
            <person name="Ahn B.O."/>
            <person name="Rhee S.Y."/>
            <person name="Sohng J.K."/>
        </authorList>
    </citation>
    <scope>NUCLEOTIDE SEQUENCE</scope>
    <source>
        <tissue evidence="22">Leaf</tissue>
    </source>
</reference>
<evidence type="ECO:0000259" key="20">
    <source>
        <dbReference type="PROSITE" id="PS51192"/>
    </source>
</evidence>
<feature type="region of interest" description="Disordered" evidence="18">
    <location>
        <begin position="966"/>
        <end position="985"/>
    </location>
</feature>
<comment type="caution">
    <text evidence="22">The sequence shown here is derived from an EMBL/GenBank/DDBJ whole genome shotgun (WGS) entry which is preliminary data.</text>
</comment>
<keyword evidence="8" id="KW-0805">Transcription regulation</keyword>
<evidence type="ECO:0000256" key="12">
    <source>
        <dbReference type="ARBA" id="ARBA00023235"/>
    </source>
</evidence>
<dbReference type="InterPro" id="IPR001471">
    <property type="entry name" value="AP2/ERF_dom"/>
</dbReference>
<keyword evidence="23" id="KW-1185">Reference proteome</keyword>
<evidence type="ECO:0000259" key="21">
    <source>
        <dbReference type="PROSITE" id="PS51194"/>
    </source>
</evidence>
<evidence type="ECO:0000313" key="23">
    <source>
        <dbReference type="Proteomes" id="UP000634136"/>
    </source>
</evidence>
<dbReference type="CDD" id="cd18029">
    <property type="entry name" value="DEXHc_XPB"/>
    <property type="match status" value="1"/>
</dbReference>
<evidence type="ECO:0000256" key="14">
    <source>
        <dbReference type="ARBA" id="ARBA00034617"/>
    </source>
</evidence>
<dbReference type="GO" id="GO:0016787">
    <property type="term" value="F:hydrolase activity"/>
    <property type="evidence" value="ECO:0007669"/>
    <property type="project" value="UniProtKB-KW"/>
</dbReference>
<dbReference type="GO" id="GO:0097550">
    <property type="term" value="C:transcription preinitiation complex"/>
    <property type="evidence" value="ECO:0007669"/>
    <property type="project" value="TreeGrafter"/>
</dbReference>
<evidence type="ECO:0000256" key="10">
    <source>
        <dbReference type="ARBA" id="ARBA00023163"/>
    </source>
</evidence>
<dbReference type="Proteomes" id="UP000634136">
    <property type="component" value="Unassembled WGS sequence"/>
</dbReference>
<dbReference type="EMBL" id="JAAIUW010000006">
    <property type="protein sequence ID" value="KAF7828245.1"/>
    <property type="molecule type" value="Genomic_DNA"/>
</dbReference>
<dbReference type="Pfam" id="PF16203">
    <property type="entry name" value="ERCC3_RAD25_C"/>
    <property type="match status" value="1"/>
</dbReference>
<feature type="compositionally biased region" description="Polar residues" evidence="18">
    <location>
        <begin position="816"/>
        <end position="829"/>
    </location>
</feature>
<feature type="domain" description="Helicase ATP-binding" evidence="20">
    <location>
        <begin position="300"/>
        <end position="462"/>
    </location>
</feature>
<evidence type="ECO:0000256" key="13">
    <source>
        <dbReference type="ARBA" id="ARBA00023242"/>
    </source>
</evidence>
<evidence type="ECO:0000256" key="8">
    <source>
        <dbReference type="ARBA" id="ARBA00023015"/>
    </source>
</evidence>
<protein>
    <recommendedName>
        <fullName evidence="15">DNA 3'-5' helicase</fullName>
        <ecNumber evidence="15">5.6.2.4</ecNumber>
    </recommendedName>
</protein>
<feature type="region of interest" description="Disordered" evidence="18">
    <location>
        <begin position="816"/>
        <end position="836"/>
    </location>
</feature>
<evidence type="ECO:0000256" key="7">
    <source>
        <dbReference type="ARBA" id="ARBA00022840"/>
    </source>
</evidence>
<gene>
    <name evidence="22" type="ORF">G2W53_019409</name>
</gene>
<dbReference type="GO" id="GO:0003700">
    <property type="term" value="F:DNA-binding transcription factor activity"/>
    <property type="evidence" value="ECO:0007669"/>
    <property type="project" value="InterPro"/>
</dbReference>
<evidence type="ECO:0000256" key="3">
    <source>
        <dbReference type="ARBA" id="ARBA00022741"/>
    </source>
</evidence>
<dbReference type="PROSITE" id="PS51194">
    <property type="entry name" value="HELICASE_CTER"/>
    <property type="match status" value="1"/>
</dbReference>
<dbReference type="InterPro" id="IPR032830">
    <property type="entry name" value="XPB/Ssl2_N"/>
</dbReference>
<dbReference type="InterPro" id="IPR001650">
    <property type="entry name" value="Helicase_C-like"/>
</dbReference>
<keyword evidence="10" id="KW-0804">Transcription</keyword>
<dbReference type="PANTHER" id="PTHR11274">
    <property type="entry name" value="RAD25/XP-B DNA REPAIR HELICASE"/>
    <property type="match status" value="1"/>
</dbReference>
<evidence type="ECO:0000256" key="15">
    <source>
        <dbReference type="ARBA" id="ARBA00034808"/>
    </source>
</evidence>
<evidence type="ECO:0000313" key="22">
    <source>
        <dbReference type="EMBL" id="KAF7828245.1"/>
    </source>
</evidence>
<evidence type="ECO:0000256" key="1">
    <source>
        <dbReference type="ARBA" id="ARBA00004123"/>
    </source>
</evidence>
<proteinExistence type="inferred from homology"/>
<dbReference type="GO" id="GO:0005524">
    <property type="term" value="F:ATP binding"/>
    <property type="evidence" value="ECO:0007669"/>
    <property type="project" value="UniProtKB-KW"/>
</dbReference>
<dbReference type="GO" id="GO:0009411">
    <property type="term" value="P:response to UV"/>
    <property type="evidence" value="ECO:0007669"/>
    <property type="project" value="UniProtKB-ARBA"/>
</dbReference>
<dbReference type="SUPFAM" id="SSF52540">
    <property type="entry name" value="P-loop containing nucleoside triphosphate hydrolases"/>
    <property type="match status" value="2"/>
</dbReference>
<evidence type="ECO:0000256" key="4">
    <source>
        <dbReference type="ARBA" id="ARBA00022763"/>
    </source>
</evidence>
<dbReference type="GO" id="GO:0006367">
    <property type="term" value="P:transcription initiation at RNA polymerase II promoter"/>
    <property type="evidence" value="ECO:0007669"/>
    <property type="project" value="InterPro"/>
</dbReference>
<evidence type="ECO:0000256" key="6">
    <source>
        <dbReference type="ARBA" id="ARBA00022806"/>
    </source>
</evidence>
<dbReference type="FunFam" id="3.40.50.300:FF:000077">
    <property type="entry name" value="Probable DNA repair helicase RAD25"/>
    <property type="match status" value="1"/>
</dbReference>
<comment type="subunit">
    <text evidence="17">Component of the 7-subunit TFIIH core complex composed of XPB, XPD, TFB1/GTF2H1, GTF2H2/P44, TFB4/GTF2H3, TFB2/GTF2H4 and TFB5/GTF2H5, which is active in NER. The core complex associates with the 3-subunit CDK-activating kinase (CAK) module composed of CYCH1/cyclin H1, CDKD and MAT1/At4g30820 to form the 10-subunit holoenzyme (holo-TFIIH) active in transcription.</text>
</comment>
<keyword evidence="12" id="KW-0413">Isomerase</keyword>
<dbReference type="InterPro" id="IPR050615">
    <property type="entry name" value="ATP-dep_DNA_Helicase"/>
</dbReference>
<feature type="region of interest" description="Disordered" evidence="18">
    <location>
        <begin position="928"/>
        <end position="947"/>
    </location>
</feature>
<dbReference type="AlphaFoldDB" id="A0A834WLY8"/>
<dbReference type="InterPro" id="IPR036955">
    <property type="entry name" value="AP2/ERF_dom_sf"/>
</dbReference>
<keyword evidence="6 22" id="KW-0347">Helicase</keyword>
<keyword evidence="3" id="KW-0547">Nucleotide-binding</keyword>
<dbReference type="GO" id="GO:0000112">
    <property type="term" value="C:nucleotide-excision repair factor 3 complex"/>
    <property type="evidence" value="ECO:0007669"/>
    <property type="project" value="TreeGrafter"/>
</dbReference>
<feature type="compositionally biased region" description="Acidic residues" evidence="18">
    <location>
        <begin position="36"/>
        <end position="52"/>
    </location>
</feature>
<dbReference type="CDD" id="cd00018">
    <property type="entry name" value="AP2"/>
    <property type="match status" value="1"/>
</dbReference>